<evidence type="ECO:0000256" key="10">
    <source>
        <dbReference type="RuleBase" id="RU351113"/>
    </source>
</evidence>
<evidence type="ECO:0000256" key="4">
    <source>
        <dbReference type="ARBA" id="ARBA00022692"/>
    </source>
</evidence>
<evidence type="ECO:0000256" key="2">
    <source>
        <dbReference type="ARBA" id="ARBA00022475"/>
    </source>
</evidence>
<evidence type="ECO:0000256" key="1">
    <source>
        <dbReference type="ARBA" id="ARBA00004651"/>
    </source>
</evidence>
<keyword evidence="7 10" id="KW-0472">Membrane</keyword>
<evidence type="ECO:0000256" key="6">
    <source>
        <dbReference type="ARBA" id="ARBA00022989"/>
    </source>
</evidence>
<keyword evidence="8 10" id="KW-0675">Receptor</keyword>
<dbReference type="InterPro" id="IPR004117">
    <property type="entry name" value="7tm6_olfct_rcpt"/>
</dbReference>
<keyword evidence="6 10" id="KW-1133">Transmembrane helix</keyword>
<keyword evidence="5 10" id="KW-0552">Olfaction</keyword>
<keyword evidence="4 10" id="KW-0812">Transmembrane</keyword>
<evidence type="ECO:0000313" key="11">
    <source>
        <dbReference type="EMBL" id="CAL7945960.1"/>
    </source>
</evidence>
<keyword evidence="12" id="KW-1185">Reference proteome</keyword>
<dbReference type="PANTHER" id="PTHR21137:SF35">
    <property type="entry name" value="ODORANT RECEPTOR 19A-RELATED"/>
    <property type="match status" value="1"/>
</dbReference>
<feature type="transmembrane region" description="Helical" evidence="10">
    <location>
        <begin position="121"/>
        <end position="147"/>
    </location>
</feature>
<comment type="caution">
    <text evidence="10">Lacks conserved residue(s) required for the propagation of feature annotation.</text>
</comment>
<evidence type="ECO:0000256" key="8">
    <source>
        <dbReference type="ARBA" id="ARBA00023170"/>
    </source>
</evidence>
<reference evidence="11 12" key="1">
    <citation type="submission" date="2024-08" db="EMBL/GenBank/DDBJ databases">
        <authorList>
            <person name="Will J Nash"/>
            <person name="Angela Man"/>
            <person name="Seanna McTaggart"/>
            <person name="Kendall Baker"/>
            <person name="Tom Barker"/>
            <person name="Leah Catchpole"/>
            <person name="Alex Durrant"/>
            <person name="Karim Gharbi"/>
            <person name="Naomi Irish"/>
            <person name="Gemy Kaithakottil"/>
            <person name="Debby Ku"/>
            <person name="Aaliyah Providence"/>
            <person name="Felix Shaw"/>
            <person name="David Swarbreck"/>
            <person name="Chris Watkins"/>
            <person name="Ann M. McCartney"/>
            <person name="Giulio Formenti"/>
            <person name="Alice Mouton"/>
            <person name="Noel Vella"/>
            <person name="Bjorn M von Reumont"/>
            <person name="Adriana Vella"/>
            <person name="Wilfried Haerty"/>
        </authorList>
    </citation>
    <scope>NUCLEOTIDE SEQUENCE [LARGE SCALE GENOMIC DNA]</scope>
</reference>
<dbReference type="Pfam" id="PF02949">
    <property type="entry name" value="7tm_6"/>
    <property type="match status" value="1"/>
</dbReference>
<evidence type="ECO:0000256" key="5">
    <source>
        <dbReference type="ARBA" id="ARBA00022725"/>
    </source>
</evidence>
<feature type="transmembrane region" description="Helical" evidence="10">
    <location>
        <begin position="79"/>
        <end position="101"/>
    </location>
</feature>
<feature type="transmembrane region" description="Helical" evidence="10">
    <location>
        <begin position="256"/>
        <end position="284"/>
    </location>
</feature>
<feature type="transmembrane region" description="Helical" evidence="10">
    <location>
        <begin position="296"/>
        <end position="315"/>
    </location>
</feature>
<proteinExistence type="inferred from homology"/>
<comment type="similarity">
    <text evidence="10">Belongs to the insect chemoreceptor superfamily. Heteromeric odorant receptor channel (TC 1.A.69) family.</text>
</comment>
<evidence type="ECO:0000313" key="12">
    <source>
        <dbReference type="Proteomes" id="UP001642520"/>
    </source>
</evidence>
<keyword evidence="3 10" id="KW-0716">Sensory transduction</keyword>
<evidence type="ECO:0000256" key="7">
    <source>
        <dbReference type="ARBA" id="ARBA00023136"/>
    </source>
</evidence>
<name>A0ABP1P3H8_XYLVO</name>
<protein>
    <recommendedName>
        <fullName evidence="10">Odorant receptor</fullName>
    </recommendedName>
</protein>
<evidence type="ECO:0000256" key="3">
    <source>
        <dbReference type="ARBA" id="ARBA00022606"/>
    </source>
</evidence>
<comment type="caution">
    <text evidence="11">The sequence shown here is derived from an EMBL/GenBank/DDBJ whole genome shotgun (WGS) entry which is preliminary data.</text>
</comment>
<dbReference type="EMBL" id="CAXAJV020001294">
    <property type="protein sequence ID" value="CAL7945960.1"/>
    <property type="molecule type" value="Genomic_DNA"/>
</dbReference>
<organism evidence="11 12">
    <name type="scientific">Xylocopa violacea</name>
    <name type="common">Violet carpenter bee</name>
    <name type="synonym">Apis violacea</name>
    <dbReference type="NCBI Taxonomy" id="135666"/>
    <lineage>
        <taxon>Eukaryota</taxon>
        <taxon>Metazoa</taxon>
        <taxon>Ecdysozoa</taxon>
        <taxon>Arthropoda</taxon>
        <taxon>Hexapoda</taxon>
        <taxon>Insecta</taxon>
        <taxon>Pterygota</taxon>
        <taxon>Neoptera</taxon>
        <taxon>Endopterygota</taxon>
        <taxon>Hymenoptera</taxon>
        <taxon>Apocrita</taxon>
        <taxon>Aculeata</taxon>
        <taxon>Apoidea</taxon>
        <taxon>Anthophila</taxon>
        <taxon>Apidae</taxon>
        <taxon>Xylocopa</taxon>
        <taxon>Xylocopa</taxon>
    </lineage>
</organism>
<dbReference type="PANTHER" id="PTHR21137">
    <property type="entry name" value="ODORANT RECEPTOR"/>
    <property type="match status" value="1"/>
</dbReference>
<accession>A0ABP1P3H8</accession>
<feature type="transmembrane region" description="Helical" evidence="10">
    <location>
        <begin position="40"/>
        <end position="59"/>
    </location>
</feature>
<comment type="subcellular location">
    <subcellularLocation>
        <location evidence="1 10">Cell membrane</location>
        <topology evidence="1 10">Multi-pass membrane protein</topology>
    </subcellularLocation>
</comment>
<sequence>MRKPISTYVELLYDENVLSWSKRLLSLSGLWPDNRSDVRFSLYITYVAIFTWLEIVTLLQNIGDLEKTLKNITLSFPTILIVLKALMFRLNMHLVLPLLAVVRRDVSRGLYRSPEERQTVVWYNVAATLFSTSSALSLFFVPTLFYVKPITNCLLSKFNNCTLPYELPMKVSNVYEVTGTRTYALFCVYLVPTSMMLTIGATGADSLLVTLTFYLCSQLSILAHRVRNISIEPRIYFPEMRALVERHTELLRLAHILAEAFSSLMFIQTLGLIFSLCIVVYQLLTTTESGEDMNTVHFIIYSCAVILLAFCYCFLGECLINESSEMQLACYFTNWYDLPEKYTRSLIFCIARSQKPLYLTAGKFYIFSLETFGTIVKASMAYLSVLKSII</sequence>
<dbReference type="Proteomes" id="UP001642520">
    <property type="component" value="Unassembled WGS sequence"/>
</dbReference>
<keyword evidence="2" id="KW-1003">Cell membrane</keyword>
<evidence type="ECO:0000256" key="9">
    <source>
        <dbReference type="ARBA" id="ARBA00023224"/>
    </source>
</evidence>
<keyword evidence="9 10" id="KW-0807">Transducer</keyword>
<gene>
    <name evidence="11" type="ORF">XYLVIOL_LOCUS7514</name>
</gene>